<sequence length="288" mass="29421">MLLQAVLLAAATSIATAISVTRRAAITDFTTSPVAFAWPPPRGFSSSNATDAPCGGIPSANRTSYPIAGGDIALVQQTDLDNVNILYTNLTDPTRFHAFSTYSDTILNISAGHFCQDAPDFGNLGFQVGDNATLLIIYQLEGVQEYYYHCADINLVDATGFASPVEYVCGNYTSTLDIASDDESLHLGEDSAGNASPSQEGTTSSTSSEFSGAAATASPTSSTSGDGLSAAAGGGIGAAVTLVLLALIIGGAYYAGWIGFGRKRSGVALDTSSLSSSSAGITTKQAHA</sequence>
<dbReference type="GO" id="GO:0098552">
    <property type="term" value="C:side of membrane"/>
    <property type="evidence" value="ECO:0007669"/>
    <property type="project" value="UniProtKB-KW"/>
</dbReference>
<comment type="subcellular location">
    <subcellularLocation>
        <location evidence="1">Cell membrane</location>
        <topology evidence="1">Lipid-anchor</topology>
        <topology evidence="1">GPI-anchor</topology>
    </subcellularLocation>
</comment>
<dbReference type="InterPro" id="IPR046530">
    <property type="entry name" value="BIM1-like_dom"/>
</dbReference>
<evidence type="ECO:0000256" key="10">
    <source>
        <dbReference type="SAM" id="SignalP"/>
    </source>
</evidence>
<keyword evidence="13" id="KW-1185">Reference proteome</keyword>
<evidence type="ECO:0000256" key="7">
    <source>
        <dbReference type="ARBA" id="ARBA00023288"/>
    </source>
</evidence>
<dbReference type="CDD" id="cd21176">
    <property type="entry name" value="LPMO_auxiliary-like"/>
    <property type="match status" value="1"/>
</dbReference>
<evidence type="ECO:0000256" key="9">
    <source>
        <dbReference type="SAM" id="Phobius"/>
    </source>
</evidence>
<evidence type="ECO:0000256" key="5">
    <source>
        <dbReference type="ARBA" id="ARBA00023136"/>
    </source>
</evidence>
<dbReference type="Proteomes" id="UP001388673">
    <property type="component" value="Unassembled WGS sequence"/>
</dbReference>
<dbReference type="PANTHER" id="PTHR34992:SF5">
    <property type="entry name" value="ANCHORED PROTEIN, PUTATIVE (AFU_ORTHOLOGUE AFUA_6G02800)-RELATED"/>
    <property type="match status" value="1"/>
</dbReference>
<keyword evidence="2" id="KW-1003">Cell membrane</keyword>
<evidence type="ECO:0000256" key="2">
    <source>
        <dbReference type="ARBA" id="ARBA00022475"/>
    </source>
</evidence>
<dbReference type="EMBL" id="JBCAWK010000011">
    <property type="protein sequence ID" value="KAK8846881.1"/>
    <property type="molecule type" value="Genomic_DNA"/>
</dbReference>
<dbReference type="GO" id="GO:0005886">
    <property type="term" value="C:plasma membrane"/>
    <property type="evidence" value="ECO:0007669"/>
    <property type="project" value="UniProtKB-SubCell"/>
</dbReference>
<keyword evidence="9" id="KW-0812">Transmembrane</keyword>
<evidence type="ECO:0000256" key="8">
    <source>
        <dbReference type="SAM" id="MobiDB-lite"/>
    </source>
</evidence>
<gene>
    <name evidence="12" type="ORF">IAR55_005971</name>
</gene>
<comment type="caution">
    <text evidence="12">The sequence shown here is derived from an EMBL/GenBank/DDBJ whole genome shotgun (WGS) entry which is preliminary data.</text>
</comment>
<feature type="region of interest" description="Disordered" evidence="8">
    <location>
        <begin position="187"/>
        <end position="224"/>
    </location>
</feature>
<evidence type="ECO:0000256" key="3">
    <source>
        <dbReference type="ARBA" id="ARBA00022622"/>
    </source>
</evidence>
<accession>A0AAW0YV78</accession>
<dbReference type="GeneID" id="92183229"/>
<feature type="domain" description="Copper acquisition factor BIM1-like" evidence="11">
    <location>
        <begin position="32"/>
        <end position="173"/>
    </location>
</feature>
<evidence type="ECO:0000313" key="12">
    <source>
        <dbReference type="EMBL" id="KAK8846881.1"/>
    </source>
</evidence>
<dbReference type="AlphaFoldDB" id="A0AAW0YV78"/>
<evidence type="ECO:0000256" key="1">
    <source>
        <dbReference type="ARBA" id="ARBA00004609"/>
    </source>
</evidence>
<evidence type="ECO:0000259" key="11">
    <source>
        <dbReference type="Pfam" id="PF20238"/>
    </source>
</evidence>
<keyword evidence="3" id="KW-0336">GPI-anchor</keyword>
<feature type="signal peptide" evidence="10">
    <location>
        <begin position="1"/>
        <end position="17"/>
    </location>
</feature>
<feature type="chain" id="PRO_5043699128" description="Copper acquisition factor BIM1-like domain-containing protein" evidence="10">
    <location>
        <begin position="18"/>
        <end position="288"/>
    </location>
</feature>
<dbReference type="PANTHER" id="PTHR34992">
    <property type="entry name" value="HYPHAL ANASTAMOSIS-7 PROTEIN"/>
    <property type="match status" value="1"/>
</dbReference>
<evidence type="ECO:0000313" key="13">
    <source>
        <dbReference type="Proteomes" id="UP001388673"/>
    </source>
</evidence>
<feature type="compositionally biased region" description="Low complexity" evidence="8">
    <location>
        <begin position="196"/>
        <end position="224"/>
    </location>
</feature>
<proteinExistence type="predicted"/>
<keyword evidence="6" id="KW-0325">Glycoprotein</keyword>
<keyword evidence="4 10" id="KW-0732">Signal</keyword>
<dbReference type="InterPro" id="IPR046936">
    <property type="entry name" value="BIM1-like"/>
</dbReference>
<reference evidence="12 13" key="1">
    <citation type="journal article" date="2024" name="bioRxiv">
        <title>Comparative genomics of Cryptococcus and Kwoniella reveals pathogenesis evolution and contrasting karyotype dynamics via intercentromeric recombination or chromosome fusion.</title>
        <authorList>
            <person name="Coelho M.A."/>
            <person name="David-Palma M."/>
            <person name="Shea T."/>
            <person name="Bowers K."/>
            <person name="McGinley-Smith S."/>
            <person name="Mohammad A.W."/>
            <person name="Gnirke A."/>
            <person name="Yurkov A.M."/>
            <person name="Nowrousian M."/>
            <person name="Sun S."/>
            <person name="Cuomo C.A."/>
            <person name="Heitman J."/>
        </authorList>
    </citation>
    <scope>NUCLEOTIDE SEQUENCE [LARGE SCALE GENOMIC DNA]</scope>
    <source>
        <strain evidence="12 13">CBS 13917</strain>
    </source>
</reference>
<keyword evidence="5 9" id="KW-0472">Membrane</keyword>
<keyword evidence="7" id="KW-0449">Lipoprotein</keyword>
<evidence type="ECO:0000256" key="4">
    <source>
        <dbReference type="ARBA" id="ARBA00022729"/>
    </source>
</evidence>
<protein>
    <recommendedName>
        <fullName evidence="11">Copper acquisition factor BIM1-like domain-containing protein</fullName>
    </recommendedName>
</protein>
<dbReference type="KEGG" id="kne:92183229"/>
<keyword evidence="9" id="KW-1133">Transmembrane helix</keyword>
<dbReference type="RefSeq" id="XP_066800831.1">
    <property type="nucleotide sequence ID" value="XM_066949058.1"/>
</dbReference>
<name>A0AAW0YV78_9TREE</name>
<organism evidence="12 13">
    <name type="scientific">Kwoniella newhampshirensis</name>
    <dbReference type="NCBI Taxonomy" id="1651941"/>
    <lineage>
        <taxon>Eukaryota</taxon>
        <taxon>Fungi</taxon>
        <taxon>Dikarya</taxon>
        <taxon>Basidiomycota</taxon>
        <taxon>Agaricomycotina</taxon>
        <taxon>Tremellomycetes</taxon>
        <taxon>Tremellales</taxon>
        <taxon>Cryptococcaceae</taxon>
        <taxon>Kwoniella</taxon>
    </lineage>
</organism>
<evidence type="ECO:0000256" key="6">
    <source>
        <dbReference type="ARBA" id="ARBA00023180"/>
    </source>
</evidence>
<dbReference type="Pfam" id="PF20238">
    <property type="entry name" value="BIM1-like_dom"/>
    <property type="match status" value="1"/>
</dbReference>
<feature type="transmembrane region" description="Helical" evidence="9">
    <location>
        <begin position="228"/>
        <end position="255"/>
    </location>
</feature>